<dbReference type="SUPFAM" id="SSF160443">
    <property type="entry name" value="SMR domain-like"/>
    <property type="match status" value="1"/>
</dbReference>
<dbReference type="Pfam" id="PF08590">
    <property type="entry name" value="DUF1771"/>
    <property type="match status" value="1"/>
</dbReference>
<feature type="domain" description="Smr" evidence="1">
    <location>
        <begin position="336"/>
        <end position="454"/>
    </location>
</feature>
<dbReference type="Gene3D" id="3.30.1370.110">
    <property type="match status" value="1"/>
</dbReference>
<reference evidence="2" key="1">
    <citation type="submission" date="2025-05" db="UniProtKB">
        <authorList>
            <consortium name="RefSeq"/>
        </authorList>
    </citation>
    <scope>NUCLEOTIDE SEQUENCE [LARGE SCALE GENOMIC DNA]</scope>
</reference>
<keyword evidence="2" id="KW-1185">Reference proteome</keyword>
<dbReference type="SMART" id="SM00463">
    <property type="entry name" value="SMR"/>
    <property type="match status" value="1"/>
</dbReference>
<dbReference type="InterPro" id="IPR002625">
    <property type="entry name" value="Smr_dom"/>
</dbReference>
<dbReference type="InterPro" id="IPR036063">
    <property type="entry name" value="Smr_dom_sf"/>
</dbReference>
<dbReference type="PROSITE" id="PS50828">
    <property type="entry name" value="SMR"/>
    <property type="match status" value="1"/>
</dbReference>
<evidence type="ECO:0000313" key="2">
    <source>
        <dbReference type="Proteomes" id="UP000827889"/>
    </source>
</evidence>
<dbReference type="InterPro" id="IPR013899">
    <property type="entry name" value="DUF1771"/>
</dbReference>
<proteinExistence type="predicted"/>
<dbReference type="GeneID" id="115755132"/>
<sequence length="458" mass="51342">MKDLQVLENALLVMNLSTSSQQKKTSHSRGKSTGWAAFDRKHRQEHALESEIQHDPFPPISRAIVLPNPCQNLAGNNNSYNKRPFSAVLRSAVDFPGLAHNGNVEKQLLSDDSSDVQGTSRDLVQESHTAELHSWAENELIVDIVEALNNDFVKASTLLEGMLSAGLFEGDKECKSAKQNTSSQDSSLDELMRNKDFSSGKNVDFSDGTDTLNNDFNSVNKYMFDEKSFGGKTYDDSTGTRSILAHLKSLPLEPECGEEEEEDVYLRFRKDAIRVLRSASQHSRAAQNDFLRGDHSSARHHSLKAREEWLVAERLNDSAAKDILNIRNSNNDIWTLDLHGLHKTEAVQALKERLRKLESQVPSNRSVSPKRLHRIHQKNGVARSSSVECLTSIDKEKMDKPQSGQRPLSLQVITGVGNHSRMQASLPAAVRSFLNEDGYRFDDTRPGVITVRLKFRQN</sequence>
<dbReference type="RefSeq" id="XP_048138996.1">
    <property type="nucleotide sequence ID" value="XM_048283039.1"/>
</dbReference>
<name>A0ABM3HQX3_9MYRT</name>
<gene>
    <name evidence="3" type="primary">LOC115755132</name>
</gene>
<accession>A0ABM3HQX3</accession>
<evidence type="ECO:0000259" key="1">
    <source>
        <dbReference type="PROSITE" id="PS50828"/>
    </source>
</evidence>
<dbReference type="PANTHER" id="PTHR47812:SF2">
    <property type="entry name" value="SMR (SMALL MUTS RELATED) DOMAIN-CONTAINING PROTEIN"/>
    <property type="match status" value="1"/>
</dbReference>
<evidence type="ECO:0000313" key="3">
    <source>
        <dbReference type="RefSeq" id="XP_048138996.1"/>
    </source>
</evidence>
<dbReference type="Proteomes" id="UP000827889">
    <property type="component" value="Chromosome 1"/>
</dbReference>
<reference evidence="3" key="2">
    <citation type="submission" date="2025-08" db="UniProtKB">
        <authorList>
            <consortium name="RefSeq"/>
        </authorList>
    </citation>
    <scope>IDENTIFICATION</scope>
    <source>
        <tissue evidence="3">Leaf</tissue>
    </source>
</reference>
<dbReference type="SMART" id="SM01162">
    <property type="entry name" value="DUF1771"/>
    <property type="match status" value="1"/>
</dbReference>
<organism evidence="2 3">
    <name type="scientific">Rhodamnia argentea</name>
    <dbReference type="NCBI Taxonomy" id="178133"/>
    <lineage>
        <taxon>Eukaryota</taxon>
        <taxon>Viridiplantae</taxon>
        <taxon>Streptophyta</taxon>
        <taxon>Embryophyta</taxon>
        <taxon>Tracheophyta</taxon>
        <taxon>Spermatophyta</taxon>
        <taxon>Magnoliopsida</taxon>
        <taxon>eudicotyledons</taxon>
        <taxon>Gunneridae</taxon>
        <taxon>Pentapetalae</taxon>
        <taxon>rosids</taxon>
        <taxon>malvids</taxon>
        <taxon>Myrtales</taxon>
        <taxon>Myrtaceae</taxon>
        <taxon>Myrtoideae</taxon>
        <taxon>Myrteae</taxon>
        <taxon>Australasian group</taxon>
        <taxon>Rhodamnia</taxon>
    </lineage>
</organism>
<dbReference type="PANTHER" id="PTHR47812">
    <property type="entry name" value="SMR (SMALL MUTS RELATED) DOMAIN-CONTAINING PROTEIN"/>
    <property type="match status" value="1"/>
</dbReference>
<protein>
    <submittedName>
        <fullName evidence="3">Uncharacterized protein LOC115755132 isoform X1</fullName>
    </submittedName>
</protein>